<dbReference type="InterPro" id="IPR038550">
    <property type="entry name" value="GPCR_3_9-Cys_sf"/>
</dbReference>
<keyword evidence="4 11" id="KW-0732">Signal</keyword>
<protein>
    <submittedName>
        <fullName evidence="14">Uncharacterized protein</fullName>
    </submittedName>
</protein>
<keyword evidence="2" id="KW-1003">Cell membrane</keyword>
<dbReference type="InterPro" id="IPR001828">
    <property type="entry name" value="ANF_lig-bd_rcpt"/>
</dbReference>
<evidence type="ECO:0000256" key="11">
    <source>
        <dbReference type="SAM" id="SignalP"/>
    </source>
</evidence>
<organism evidence="14 15">
    <name type="scientific">Pleurodeles waltl</name>
    <name type="common">Iberian ribbed newt</name>
    <dbReference type="NCBI Taxonomy" id="8319"/>
    <lineage>
        <taxon>Eukaryota</taxon>
        <taxon>Metazoa</taxon>
        <taxon>Chordata</taxon>
        <taxon>Craniata</taxon>
        <taxon>Vertebrata</taxon>
        <taxon>Euteleostomi</taxon>
        <taxon>Amphibia</taxon>
        <taxon>Batrachia</taxon>
        <taxon>Caudata</taxon>
        <taxon>Salamandroidea</taxon>
        <taxon>Salamandridae</taxon>
        <taxon>Pleurodelinae</taxon>
        <taxon>Pleurodeles</taxon>
    </lineage>
</organism>
<dbReference type="Gene3D" id="3.40.50.2300">
    <property type="match status" value="2"/>
</dbReference>
<dbReference type="Pfam" id="PF07562">
    <property type="entry name" value="NCD3G"/>
    <property type="match status" value="1"/>
</dbReference>
<gene>
    <name evidence="14" type="ORF">NDU88_000644</name>
</gene>
<evidence type="ECO:0000256" key="7">
    <source>
        <dbReference type="ARBA" id="ARBA00023136"/>
    </source>
</evidence>
<dbReference type="PANTHER" id="PTHR24061">
    <property type="entry name" value="CALCIUM-SENSING RECEPTOR-RELATED"/>
    <property type="match status" value="1"/>
</dbReference>
<keyword evidence="15" id="KW-1185">Reference proteome</keyword>
<keyword evidence="7" id="KW-0472">Membrane</keyword>
<evidence type="ECO:0000256" key="5">
    <source>
        <dbReference type="ARBA" id="ARBA00022989"/>
    </source>
</evidence>
<comment type="subcellular location">
    <subcellularLocation>
        <location evidence="1">Cell membrane</location>
        <topology evidence="1">Multi-pass membrane protein</topology>
    </subcellularLocation>
</comment>
<dbReference type="SUPFAM" id="SSF53822">
    <property type="entry name" value="Periplasmic binding protein-like I"/>
    <property type="match status" value="2"/>
</dbReference>
<keyword evidence="8" id="KW-0675">Receptor</keyword>
<evidence type="ECO:0000256" key="10">
    <source>
        <dbReference type="ARBA" id="ARBA00023224"/>
    </source>
</evidence>
<keyword evidence="10" id="KW-0807">Transducer</keyword>
<keyword evidence="5" id="KW-1133">Transmembrane helix</keyword>
<dbReference type="Proteomes" id="UP001066276">
    <property type="component" value="Chromosome 12"/>
</dbReference>
<dbReference type="FunFam" id="2.10.50.30:FF:000003">
    <property type="entry name" value="Vomeronasal 2, receptor 120"/>
    <property type="match status" value="1"/>
</dbReference>
<sequence length="391" mass="43892">MHTRDLNKAGSMRMLLIFLLKFLLFHANPNDVSLPRQEEAGFQQEGDLVIGAVVPVNSFWPGLGSDFSEVSRPLSCRDFSVTTYGCVQAMVFAIDEINREQTILPNLTLGIQIYDTCSSDKKAIEGTRQMLTGEGRPTLNYRCKSPSPLTAIIGESSSTISMSIARLLGLYRCPQISYDSTSPLLNNKNEFPSFFRTIPSDDSQAQLFHYMKGLRFKNKMGEEIIFDEYGNPPAAYDIINWQRKHDGTIHYVTVGSFDTRQPKGQELHINRSALSWARQGKEAPRSACSESCFPGYYKAGRRGQPACCYDCLPCSEGEVSEGRDSSKCWPCPSDQWPNERRRSCGLLPTRYGGYPLTPECKSKDLWSRLRTLPIVQPASRGVYEEVGQTII</sequence>
<accession>A0AAV7KQH2</accession>
<evidence type="ECO:0000259" key="13">
    <source>
        <dbReference type="Pfam" id="PF07562"/>
    </source>
</evidence>
<dbReference type="PANTHER" id="PTHR24061:SF585">
    <property type="entry name" value="EXTRACELLULAR CALCIUM-SENSING RECEPTOR"/>
    <property type="match status" value="1"/>
</dbReference>
<evidence type="ECO:0000256" key="8">
    <source>
        <dbReference type="ARBA" id="ARBA00023170"/>
    </source>
</evidence>
<evidence type="ECO:0000313" key="14">
    <source>
        <dbReference type="EMBL" id="KAJ1080444.1"/>
    </source>
</evidence>
<keyword evidence="9" id="KW-0325">Glycoprotein</keyword>
<dbReference type="GO" id="GO:0004930">
    <property type="term" value="F:G protein-coupled receptor activity"/>
    <property type="evidence" value="ECO:0007669"/>
    <property type="project" value="UniProtKB-KW"/>
</dbReference>
<feature type="chain" id="PRO_5043787341" evidence="11">
    <location>
        <begin position="28"/>
        <end position="391"/>
    </location>
</feature>
<evidence type="ECO:0000256" key="9">
    <source>
        <dbReference type="ARBA" id="ARBA00023180"/>
    </source>
</evidence>
<feature type="signal peptide" evidence="11">
    <location>
        <begin position="1"/>
        <end position="27"/>
    </location>
</feature>
<evidence type="ECO:0000256" key="3">
    <source>
        <dbReference type="ARBA" id="ARBA00022692"/>
    </source>
</evidence>
<keyword evidence="3" id="KW-0812">Transmembrane</keyword>
<dbReference type="EMBL" id="JANPWB010000016">
    <property type="protein sequence ID" value="KAJ1080444.1"/>
    <property type="molecule type" value="Genomic_DNA"/>
</dbReference>
<dbReference type="Pfam" id="PF01094">
    <property type="entry name" value="ANF_receptor"/>
    <property type="match status" value="1"/>
</dbReference>
<dbReference type="InterPro" id="IPR011500">
    <property type="entry name" value="GPCR_3_9-Cys_dom"/>
</dbReference>
<feature type="domain" description="GPCR family 3 nine cysteines" evidence="13">
    <location>
        <begin position="284"/>
        <end position="337"/>
    </location>
</feature>
<evidence type="ECO:0000259" key="12">
    <source>
        <dbReference type="Pfam" id="PF01094"/>
    </source>
</evidence>
<feature type="domain" description="Receptor ligand binding region" evidence="12">
    <location>
        <begin position="86"/>
        <end position="206"/>
    </location>
</feature>
<evidence type="ECO:0000256" key="6">
    <source>
        <dbReference type="ARBA" id="ARBA00023040"/>
    </source>
</evidence>
<proteinExistence type="predicted"/>
<reference evidence="14" key="1">
    <citation type="journal article" date="2022" name="bioRxiv">
        <title>Sequencing and chromosome-scale assembly of the giantPleurodeles waltlgenome.</title>
        <authorList>
            <person name="Brown T."/>
            <person name="Elewa A."/>
            <person name="Iarovenko S."/>
            <person name="Subramanian E."/>
            <person name="Araus A.J."/>
            <person name="Petzold A."/>
            <person name="Susuki M."/>
            <person name="Suzuki K.-i.T."/>
            <person name="Hayashi T."/>
            <person name="Toyoda A."/>
            <person name="Oliveira C."/>
            <person name="Osipova E."/>
            <person name="Leigh N.D."/>
            <person name="Simon A."/>
            <person name="Yun M.H."/>
        </authorList>
    </citation>
    <scope>NUCLEOTIDE SEQUENCE</scope>
    <source>
        <strain evidence="14">20211129_DDA</strain>
        <tissue evidence="14">Liver</tissue>
    </source>
</reference>
<dbReference type="InterPro" id="IPR000068">
    <property type="entry name" value="GPCR_3_Ca_sens_rcpt-rel"/>
</dbReference>
<dbReference type="AlphaFoldDB" id="A0AAV7KQH2"/>
<evidence type="ECO:0000313" key="15">
    <source>
        <dbReference type="Proteomes" id="UP001066276"/>
    </source>
</evidence>
<dbReference type="Gene3D" id="2.10.50.30">
    <property type="entry name" value="GPCR, family 3, nine cysteines domain"/>
    <property type="match status" value="1"/>
</dbReference>
<keyword evidence="6" id="KW-0297">G-protein coupled receptor</keyword>
<dbReference type="InterPro" id="IPR028082">
    <property type="entry name" value="Peripla_BP_I"/>
</dbReference>
<dbReference type="GO" id="GO:0005886">
    <property type="term" value="C:plasma membrane"/>
    <property type="evidence" value="ECO:0007669"/>
    <property type="project" value="UniProtKB-SubCell"/>
</dbReference>
<dbReference type="PRINTS" id="PR00248">
    <property type="entry name" value="GPCRMGR"/>
</dbReference>
<evidence type="ECO:0000256" key="1">
    <source>
        <dbReference type="ARBA" id="ARBA00004651"/>
    </source>
</evidence>
<name>A0AAV7KQH2_PLEWA</name>
<evidence type="ECO:0000256" key="2">
    <source>
        <dbReference type="ARBA" id="ARBA00022475"/>
    </source>
</evidence>
<comment type="caution">
    <text evidence="14">The sequence shown here is derived from an EMBL/GenBank/DDBJ whole genome shotgun (WGS) entry which is preliminary data.</text>
</comment>
<dbReference type="InterPro" id="IPR000337">
    <property type="entry name" value="GPCR_3"/>
</dbReference>
<evidence type="ECO:0000256" key="4">
    <source>
        <dbReference type="ARBA" id="ARBA00022729"/>
    </source>
</evidence>